<feature type="compositionally biased region" description="Acidic residues" evidence="5">
    <location>
        <begin position="155"/>
        <end position="166"/>
    </location>
</feature>
<evidence type="ECO:0000256" key="5">
    <source>
        <dbReference type="SAM" id="MobiDB-lite"/>
    </source>
</evidence>
<dbReference type="Pfam" id="PF04193">
    <property type="entry name" value="PQ-loop"/>
    <property type="match status" value="2"/>
</dbReference>
<dbReference type="InterPro" id="IPR006603">
    <property type="entry name" value="PQ-loop_rpt"/>
</dbReference>
<feature type="transmembrane region" description="Helical" evidence="6">
    <location>
        <begin position="84"/>
        <end position="106"/>
    </location>
</feature>
<dbReference type="InterPro" id="IPR052241">
    <property type="entry name" value="SLC66/Scramblase_ANY1"/>
</dbReference>
<dbReference type="AlphaFoldDB" id="A0A427YVT1"/>
<comment type="subcellular location">
    <subcellularLocation>
        <location evidence="1">Membrane</location>
        <topology evidence="1">Multi-pass membrane protein</topology>
    </subcellularLocation>
</comment>
<accession>A0A427YVT1</accession>
<dbReference type="PANTHER" id="PTHR14856:SF9">
    <property type="entry name" value="PQ-LOOP REPEAT-CONTAINING PROTEIN 1"/>
    <property type="match status" value="1"/>
</dbReference>
<keyword evidence="2 6" id="KW-0812">Transmembrane</keyword>
<dbReference type="GO" id="GO:0005829">
    <property type="term" value="C:cytosol"/>
    <property type="evidence" value="ECO:0007669"/>
    <property type="project" value="GOC"/>
</dbReference>
<sequence length="314" mass="35248">MEPRPNRDDQTPSTRLPHPETSRSWAKMYPLDSLFTGIASIASINGAMSDIIGTLAAIGMAIGPPLIYVDQAYNIIKRKDSSGFSTDVCGVIIIANVTRVFFWLGNRFETPLLVQSLLLILSQLLLLSLCLHYRPHPSGESDPTTYAPLSPMFDADPEAETETEGEYEARSHQRDESNSGFLQRPPVPTLRGASARLGMLGKERPMNFWQWEGFGSYLEFLAGMIVVLGVLQVIFGRWMWYIDALGFVALTIESTLPIPQFISNWKRKSCYGFRSTTLAGWLFGDIYKTGYFFLRHAPIQFKVTAIMTVCWDVV</sequence>
<reference evidence="7 8" key="1">
    <citation type="submission" date="2018-11" db="EMBL/GenBank/DDBJ databases">
        <title>Genome sequence of Saitozyma podzolica DSM 27192.</title>
        <authorList>
            <person name="Aliyu H."/>
            <person name="Gorte O."/>
            <person name="Ochsenreither K."/>
        </authorList>
    </citation>
    <scope>NUCLEOTIDE SEQUENCE [LARGE SCALE GENOMIC DNA]</scope>
    <source>
        <strain evidence="7 8">DSM 27192</strain>
    </source>
</reference>
<dbReference type="STRING" id="1890683.A0A427YVT1"/>
<feature type="region of interest" description="Disordered" evidence="5">
    <location>
        <begin position="1"/>
        <end position="22"/>
    </location>
</feature>
<evidence type="ECO:0000256" key="6">
    <source>
        <dbReference type="SAM" id="Phobius"/>
    </source>
</evidence>
<feature type="region of interest" description="Disordered" evidence="5">
    <location>
        <begin position="140"/>
        <end position="186"/>
    </location>
</feature>
<evidence type="ECO:0000256" key="2">
    <source>
        <dbReference type="ARBA" id="ARBA00022692"/>
    </source>
</evidence>
<dbReference type="GO" id="GO:0005802">
    <property type="term" value="C:trans-Golgi network"/>
    <property type="evidence" value="ECO:0007669"/>
    <property type="project" value="TreeGrafter"/>
</dbReference>
<dbReference type="PANTHER" id="PTHR14856">
    <property type="entry name" value="PQ-LOOP REPEAT-CONTAINING PROTEIN 1-LIKE PROTEIN"/>
    <property type="match status" value="1"/>
</dbReference>
<dbReference type="GO" id="GO:0005768">
    <property type="term" value="C:endosome"/>
    <property type="evidence" value="ECO:0007669"/>
    <property type="project" value="TreeGrafter"/>
</dbReference>
<evidence type="ECO:0000313" key="8">
    <source>
        <dbReference type="Proteomes" id="UP000279259"/>
    </source>
</evidence>
<keyword evidence="8" id="KW-1185">Reference proteome</keyword>
<dbReference type="GO" id="GO:0045332">
    <property type="term" value="P:phospholipid translocation"/>
    <property type="evidence" value="ECO:0007669"/>
    <property type="project" value="TreeGrafter"/>
</dbReference>
<dbReference type="GO" id="GO:0042147">
    <property type="term" value="P:retrograde transport, endosome to Golgi"/>
    <property type="evidence" value="ECO:0007669"/>
    <property type="project" value="TreeGrafter"/>
</dbReference>
<dbReference type="OrthoDB" id="292213at2759"/>
<feature type="transmembrane region" description="Helical" evidence="6">
    <location>
        <begin position="240"/>
        <end position="258"/>
    </location>
</feature>
<feature type="compositionally biased region" description="Basic and acidic residues" evidence="5">
    <location>
        <begin position="167"/>
        <end position="177"/>
    </location>
</feature>
<proteinExistence type="predicted"/>
<dbReference type="EMBL" id="RSCD01000001">
    <property type="protein sequence ID" value="RSH95244.1"/>
    <property type="molecule type" value="Genomic_DNA"/>
</dbReference>
<feature type="transmembrane region" description="Helical" evidence="6">
    <location>
        <begin position="112"/>
        <end position="131"/>
    </location>
</feature>
<comment type="caution">
    <text evidence="7">The sequence shown here is derived from an EMBL/GenBank/DDBJ whole genome shotgun (WGS) entry which is preliminary data.</text>
</comment>
<gene>
    <name evidence="7" type="ORF">EHS25_000330</name>
</gene>
<feature type="compositionally biased region" description="Basic and acidic residues" evidence="5">
    <location>
        <begin position="1"/>
        <end position="10"/>
    </location>
</feature>
<feature type="transmembrane region" description="Helical" evidence="6">
    <location>
        <begin position="34"/>
        <end position="63"/>
    </location>
</feature>
<evidence type="ECO:0000256" key="3">
    <source>
        <dbReference type="ARBA" id="ARBA00022989"/>
    </source>
</evidence>
<dbReference type="Proteomes" id="UP000279259">
    <property type="component" value="Unassembled WGS sequence"/>
</dbReference>
<name>A0A427YVT1_9TREE</name>
<feature type="transmembrane region" description="Helical" evidence="6">
    <location>
        <begin position="214"/>
        <end position="234"/>
    </location>
</feature>
<evidence type="ECO:0000256" key="1">
    <source>
        <dbReference type="ARBA" id="ARBA00004141"/>
    </source>
</evidence>
<evidence type="ECO:0000256" key="4">
    <source>
        <dbReference type="ARBA" id="ARBA00023136"/>
    </source>
</evidence>
<keyword evidence="4 6" id="KW-0472">Membrane</keyword>
<evidence type="ECO:0008006" key="9">
    <source>
        <dbReference type="Google" id="ProtNLM"/>
    </source>
</evidence>
<dbReference type="Gene3D" id="1.20.1280.290">
    <property type="match status" value="2"/>
</dbReference>
<evidence type="ECO:0000313" key="7">
    <source>
        <dbReference type="EMBL" id="RSH95244.1"/>
    </source>
</evidence>
<dbReference type="GO" id="GO:0016020">
    <property type="term" value="C:membrane"/>
    <property type="evidence" value="ECO:0007669"/>
    <property type="project" value="UniProtKB-SubCell"/>
</dbReference>
<protein>
    <recommendedName>
        <fullName evidence="9">PQ-loop repeat-containing protein 1</fullName>
    </recommendedName>
</protein>
<organism evidence="7 8">
    <name type="scientific">Saitozyma podzolica</name>
    <dbReference type="NCBI Taxonomy" id="1890683"/>
    <lineage>
        <taxon>Eukaryota</taxon>
        <taxon>Fungi</taxon>
        <taxon>Dikarya</taxon>
        <taxon>Basidiomycota</taxon>
        <taxon>Agaricomycotina</taxon>
        <taxon>Tremellomycetes</taxon>
        <taxon>Tremellales</taxon>
        <taxon>Trimorphomycetaceae</taxon>
        <taxon>Saitozyma</taxon>
    </lineage>
</organism>
<keyword evidence="3 6" id="KW-1133">Transmembrane helix</keyword>